<feature type="region of interest" description="Disordered" evidence="7">
    <location>
        <begin position="314"/>
        <end position="421"/>
    </location>
</feature>
<dbReference type="STRING" id="429701.A0A2G9GLA3"/>
<evidence type="ECO:0000256" key="1">
    <source>
        <dbReference type="ARBA" id="ARBA00004123"/>
    </source>
</evidence>
<feature type="compositionally biased region" description="Low complexity" evidence="7">
    <location>
        <begin position="374"/>
        <end position="386"/>
    </location>
</feature>
<dbReference type="PANTHER" id="PTHR31496:SF3">
    <property type="entry name" value="TRANSCRIPTION REPRESSOR KAN1"/>
    <property type="match status" value="1"/>
</dbReference>
<dbReference type="GO" id="GO:0010158">
    <property type="term" value="P:abaxial cell fate specification"/>
    <property type="evidence" value="ECO:0007669"/>
    <property type="project" value="InterPro"/>
</dbReference>
<evidence type="ECO:0000256" key="6">
    <source>
        <dbReference type="ARBA" id="ARBA00023242"/>
    </source>
</evidence>
<dbReference type="InterPro" id="IPR001005">
    <property type="entry name" value="SANT/Myb"/>
</dbReference>
<organism evidence="9 10">
    <name type="scientific">Handroanthus impetiginosus</name>
    <dbReference type="NCBI Taxonomy" id="429701"/>
    <lineage>
        <taxon>Eukaryota</taxon>
        <taxon>Viridiplantae</taxon>
        <taxon>Streptophyta</taxon>
        <taxon>Embryophyta</taxon>
        <taxon>Tracheophyta</taxon>
        <taxon>Spermatophyta</taxon>
        <taxon>Magnoliopsida</taxon>
        <taxon>eudicotyledons</taxon>
        <taxon>Gunneridae</taxon>
        <taxon>Pentapetalae</taxon>
        <taxon>asterids</taxon>
        <taxon>lamiids</taxon>
        <taxon>Lamiales</taxon>
        <taxon>Bignoniaceae</taxon>
        <taxon>Crescentiina</taxon>
        <taxon>Tabebuia alliance</taxon>
        <taxon>Handroanthus</taxon>
    </lineage>
</organism>
<evidence type="ECO:0000256" key="7">
    <source>
        <dbReference type="SAM" id="MobiDB-lite"/>
    </source>
</evidence>
<keyword evidence="3" id="KW-0221">Differentiation</keyword>
<dbReference type="InterPro" id="IPR044847">
    <property type="entry name" value="KAN_fam"/>
</dbReference>
<dbReference type="Proteomes" id="UP000231279">
    <property type="component" value="Unassembled WGS sequence"/>
</dbReference>
<evidence type="ECO:0000256" key="5">
    <source>
        <dbReference type="ARBA" id="ARBA00023163"/>
    </source>
</evidence>
<dbReference type="OrthoDB" id="551907at2759"/>
<evidence type="ECO:0000259" key="8">
    <source>
        <dbReference type="Pfam" id="PF00249"/>
    </source>
</evidence>
<feature type="compositionally biased region" description="Polar residues" evidence="7">
    <location>
        <begin position="359"/>
        <end position="373"/>
    </location>
</feature>
<dbReference type="GO" id="GO:0000976">
    <property type="term" value="F:transcription cis-regulatory region binding"/>
    <property type="evidence" value="ECO:0007669"/>
    <property type="project" value="InterPro"/>
</dbReference>
<name>A0A2G9GLA3_9LAMI</name>
<proteinExistence type="predicted"/>
<dbReference type="InterPro" id="IPR006447">
    <property type="entry name" value="Myb_dom_plants"/>
</dbReference>
<sequence>MPLEGIFLEPSSNQVPDLSLHISLPNYDSSSRIKNDAVSSFDLSANTKSSSKISNNSFTELSLAHPVNDGIDLHKSFNVATRSQQDEHPQNPYHHIHQFSNTQLNQTNHIECPFDLSDGLRPIKGIPVYPNRPFPFLALDHSTRENDPKMRYYQMSYPSLSSSSAASVSHHSNSPYFAGGLDHHMPVLNLGHNASSSAAVYRGGVGGTAAGRFNGVASGYHQLHHQYGLGGSHETSHHGIMRSKFLPKMPAKRSMRAPRMRWTSTLHARFVHAVELLGGHERATPKSVLELMDVKDLTLAHVKSHLQMYRTVKTTDKPAASSGHSDGSGEDDLSTIGSGPGDNRLGFQQFMDQRGPSDGSFQQEPDHNNNNYPSNTTTLWSNSSSSREGWLQTNAGESHSLLGSSSFPSQSNSGHLMRSVR</sequence>
<dbReference type="Pfam" id="PF00249">
    <property type="entry name" value="Myb_DNA-binding"/>
    <property type="match status" value="1"/>
</dbReference>
<keyword evidence="5" id="KW-0804">Transcription</keyword>
<reference evidence="10" key="1">
    <citation type="journal article" date="2018" name="Gigascience">
        <title>Genome assembly of the Pink Ipe (Handroanthus impetiginosus, Bignoniaceae), a highly valued, ecologically keystone Neotropical timber forest tree.</title>
        <authorList>
            <person name="Silva-Junior O.B."/>
            <person name="Grattapaglia D."/>
            <person name="Novaes E."/>
            <person name="Collevatti R.G."/>
        </authorList>
    </citation>
    <scope>NUCLEOTIDE SEQUENCE [LARGE SCALE GENOMIC DNA]</scope>
    <source>
        <strain evidence="10">cv. UFG-1</strain>
    </source>
</reference>
<accession>A0A2G9GLA3</accession>
<gene>
    <name evidence="9" type="ORF">CDL12_21375</name>
</gene>
<protein>
    <recommendedName>
        <fullName evidence="8">Myb-like domain-containing protein</fullName>
    </recommendedName>
</protein>
<dbReference type="EMBL" id="NKXS01004536">
    <property type="protein sequence ID" value="PIN06084.1"/>
    <property type="molecule type" value="Genomic_DNA"/>
</dbReference>
<evidence type="ECO:0000256" key="2">
    <source>
        <dbReference type="ARBA" id="ARBA00022473"/>
    </source>
</evidence>
<keyword evidence="4" id="KW-0805">Transcription regulation</keyword>
<feature type="compositionally biased region" description="Low complexity" evidence="7">
    <location>
        <begin position="398"/>
        <end position="415"/>
    </location>
</feature>
<evidence type="ECO:0000313" key="9">
    <source>
        <dbReference type="EMBL" id="PIN06084.1"/>
    </source>
</evidence>
<dbReference type="FunFam" id="1.10.10.60:FF:000002">
    <property type="entry name" value="Myb family transcription factor"/>
    <property type="match status" value="1"/>
</dbReference>
<comment type="subcellular location">
    <subcellularLocation>
        <location evidence="1">Nucleus</location>
    </subcellularLocation>
</comment>
<evidence type="ECO:0000256" key="4">
    <source>
        <dbReference type="ARBA" id="ARBA00023015"/>
    </source>
</evidence>
<dbReference type="GO" id="GO:0006355">
    <property type="term" value="P:regulation of DNA-templated transcription"/>
    <property type="evidence" value="ECO:0007669"/>
    <property type="project" value="InterPro"/>
</dbReference>
<dbReference type="GO" id="GO:0005634">
    <property type="term" value="C:nucleus"/>
    <property type="evidence" value="ECO:0007669"/>
    <property type="project" value="UniProtKB-SubCell"/>
</dbReference>
<keyword evidence="6" id="KW-0539">Nucleus</keyword>
<dbReference type="SUPFAM" id="SSF46689">
    <property type="entry name" value="Homeodomain-like"/>
    <property type="match status" value="1"/>
</dbReference>
<comment type="caution">
    <text evidence="9">The sequence shown here is derived from an EMBL/GenBank/DDBJ whole genome shotgun (WGS) entry which is preliminary data.</text>
</comment>
<dbReference type="InterPro" id="IPR009057">
    <property type="entry name" value="Homeodomain-like_sf"/>
</dbReference>
<dbReference type="NCBIfam" id="TIGR01557">
    <property type="entry name" value="myb_SHAQKYF"/>
    <property type="match status" value="1"/>
</dbReference>
<dbReference type="Gene3D" id="1.10.10.60">
    <property type="entry name" value="Homeodomain-like"/>
    <property type="match status" value="1"/>
</dbReference>
<dbReference type="PANTHER" id="PTHR31496">
    <property type="entry name" value="TRANSCRIPTION FACTOR KAN2-RELATED"/>
    <property type="match status" value="1"/>
</dbReference>
<feature type="domain" description="Myb-like" evidence="8">
    <location>
        <begin position="259"/>
        <end position="310"/>
    </location>
</feature>
<keyword evidence="2" id="KW-0217">Developmental protein</keyword>
<dbReference type="AlphaFoldDB" id="A0A2G9GLA3"/>
<evidence type="ECO:0000313" key="10">
    <source>
        <dbReference type="Proteomes" id="UP000231279"/>
    </source>
</evidence>
<evidence type="ECO:0000256" key="3">
    <source>
        <dbReference type="ARBA" id="ARBA00022782"/>
    </source>
</evidence>
<keyword evidence="10" id="KW-1185">Reference proteome</keyword>